<dbReference type="KEGG" id="ttf:THTE_0314"/>
<keyword evidence="1" id="KW-0175">Coiled coil</keyword>
<accession>A0A286RAC2</accession>
<dbReference type="AlphaFoldDB" id="A0A286RAC2"/>
<dbReference type="Proteomes" id="UP000215086">
    <property type="component" value="Chromosome"/>
</dbReference>
<proteinExistence type="predicted"/>
<dbReference type="RefSeq" id="WP_095413697.1">
    <property type="nucleotide sequence ID" value="NZ_CP018477.1"/>
</dbReference>
<evidence type="ECO:0000313" key="2">
    <source>
        <dbReference type="EMBL" id="ASV72916.1"/>
    </source>
</evidence>
<dbReference type="Gene3D" id="1.10.287.1490">
    <property type="match status" value="1"/>
</dbReference>
<feature type="coiled-coil region" evidence="1">
    <location>
        <begin position="152"/>
        <end position="211"/>
    </location>
</feature>
<dbReference type="EMBL" id="CP018477">
    <property type="protein sequence ID" value="ASV72916.1"/>
    <property type="molecule type" value="Genomic_DNA"/>
</dbReference>
<name>A0A286RAC2_9BACT</name>
<keyword evidence="3" id="KW-1185">Reference proteome</keyword>
<feature type="coiled-coil region" evidence="1">
    <location>
        <begin position="57"/>
        <end position="116"/>
    </location>
</feature>
<evidence type="ECO:0000313" key="3">
    <source>
        <dbReference type="Proteomes" id="UP000215086"/>
    </source>
</evidence>
<organism evidence="2 3">
    <name type="scientific">Thermogutta terrifontis</name>
    <dbReference type="NCBI Taxonomy" id="1331910"/>
    <lineage>
        <taxon>Bacteria</taxon>
        <taxon>Pseudomonadati</taxon>
        <taxon>Planctomycetota</taxon>
        <taxon>Planctomycetia</taxon>
        <taxon>Pirellulales</taxon>
        <taxon>Thermoguttaceae</taxon>
        <taxon>Thermogutta</taxon>
    </lineage>
</organism>
<protein>
    <submittedName>
        <fullName evidence="2">Uncharacterized protein</fullName>
    </submittedName>
</protein>
<sequence length="284" mass="33544">MEPREAVDRWLNEMLAGQRELQTVLEDAFRELGTAVEDWLKIQAACDAELRDRESALVRREQELAAALARHRETEEQLARLREQIESRAAEVDRRARELQAREEEWQRRLAQSEDRDKELARLRELIGELRASLQPVTTTSSSEQTVSRQELVHWQQRAEDLENQLAEAERQKELLEAEVNVLRHRAMEWLEMLADQRRQLLEERNRWAGEIRQFRRLIELLLDRHLEPVPEGHDEHESTTPRVIPYEPLEARLTGTGDAFLDSLSAQFEQLRKEFDHRRGKEG</sequence>
<gene>
    <name evidence="2" type="ORF">THTE_0314</name>
</gene>
<evidence type="ECO:0000256" key="1">
    <source>
        <dbReference type="SAM" id="Coils"/>
    </source>
</evidence>
<reference evidence="2 3" key="1">
    <citation type="journal article" name="Front. Microbiol.">
        <title>Sugar Metabolism of the First Thermophilic Planctomycete Thermogutta terrifontis: Comparative Genomic and Transcriptomic Approaches.</title>
        <authorList>
            <person name="Elcheninov A.G."/>
            <person name="Menzel P."/>
            <person name="Gudbergsdottir S.R."/>
            <person name="Slesarev A.I."/>
            <person name="Kadnikov V.V."/>
            <person name="Krogh A."/>
            <person name="Bonch-Osmolovskaya E.A."/>
            <person name="Peng X."/>
            <person name="Kublanov I.V."/>
        </authorList>
    </citation>
    <scope>NUCLEOTIDE SEQUENCE [LARGE SCALE GENOMIC DNA]</scope>
    <source>
        <strain evidence="2 3">R1</strain>
    </source>
</reference>